<name>A0A7R9VED5_9CHLO</name>
<proteinExistence type="predicted"/>
<evidence type="ECO:0000313" key="2">
    <source>
        <dbReference type="EMBL" id="CAD8291485.1"/>
    </source>
</evidence>
<dbReference type="EMBL" id="HBEC01024078">
    <property type="protein sequence ID" value="CAD8291485.1"/>
    <property type="molecule type" value="Transcribed_RNA"/>
</dbReference>
<feature type="compositionally biased region" description="Basic residues" evidence="1">
    <location>
        <begin position="84"/>
        <end position="105"/>
    </location>
</feature>
<protein>
    <submittedName>
        <fullName evidence="2">Uncharacterized protein</fullName>
    </submittedName>
</protein>
<feature type="region of interest" description="Disordered" evidence="1">
    <location>
        <begin position="58"/>
        <end position="105"/>
    </location>
</feature>
<evidence type="ECO:0000256" key="1">
    <source>
        <dbReference type="SAM" id="MobiDB-lite"/>
    </source>
</evidence>
<sequence>MCGTHAAGMQLPTSCSPVWKRVVCAARCPRSTARCGNRTCACGVMSADTCPPVQAPAAAKARGSTRVDSGGLEKKISKTDLNRLKRGGKGKSAFKSKSRFKRKKR</sequence>
<organism evidence="2">
    <name type="scientific">Chlamydomonas euryale</name>
    <dbReference type="NCBI Taxonomy" id="1486919"/>
    <lineage>
        <taxon>Eukaryota</taxon>
        <taxon>Viridiplantae</taxon>
        <taxon>Chlorophyta</taxon>
        <taxon>core chlorophytes</taxon>
        <taxon>Chlorophyceae</taxon>
        <taxon>CS clade</taxon>
        <taxon>Chlamydomonadales</taxon>
        <taxon>Chlamydomonadaceae</taxon>
        <taxon>Chlamydomonas</taxon>
    </lineage>
</organism>
<gene>
    <name evidence="2" type="ORF">CEUR00632_LOCUS10976</name>
</gene>
<feature type="compositionally biased region" description="Basic and acidic residues" evidence="1">
    <location>
        <begin position="71"/>
        <end position="83"/>
    </location>
</feature>
<reference evidence="2" key="1">
    <citation type="submission" date="2021-01" db="EMBL/GenBank/DDBJ databases">
        <authorList>
            <person name="Corre E."/>
            <person name="Pelletier E."/>
            <person name="Niang G."/>
            <person name="Scheremetjew M."/>
            <person name="Finn R."/>
            <person name="Kale V."/>
            <person name="Holt S."/>
            <person name="Cochrane G."/>
            <person name="Meng A."/>
            <person name="Brown T."/>
            <person name="Cohen L."/>
        </authorList>
    </citation>
    <scope>NUCLEOTIDE SEQUENCE</scope>
    <source>
        <strain evidence="2">CCMP219</strain>
    </source>
</reference>
<dbReference type="AlphaFoldDB" id="A0A7R9VED5"/>
<accession>A0A7R9VED5</accession>